<dbReference type="PROSITE" id="PS51186">
    <property type="entry name" value="GNAT"/>
    <property type="match status" value="1"/>
</dbReference>
<dbReference type="Pfam" id="PF13508">
    <property type="entry name" value="Acetyltransf_7"/>
    <property type="match status" value="1"/>
</dbReference>
<dbReference type="NCBIfam" id="NF040501">
    <property type="entry name" value="resist_ArsN2"/>
    <property type="match status" value="1"/>
</dbReference>
<feature type="domain" description="N-acetyltransferase" evidence="1">
    <location>
        <begin position="1"/>
        <end position="143"/>
    </location>
</feature>
<gene>
    <name evidence="2" type="ORF">VP02_21070</name>
</gene>
<reference evidence="2 3" key="1">
    <citation type="submission" date="2015-03" db="EMBL/GenBank/DDBJ databases">
        <title>Pseudomonas fluorescens 1855-344 Genome sequencing and assembly.</title>
        <authorList>
            <person name="Eng W.W.H."/>
            <person name="Gan H.M."/>
            <person name="Savka M.A."/>
        </authorList>
    </citation>
    <scope>NUCLEOTIDE SEQUENCE [LARGE SCALE GENOMIC DNA]</scope>
    <source>
        <strain evidence="2 3">1855-344</strain>
    </source>
</reference>
<dbReference type="Gene3D" id="3.40.630.30">
    <property type="match status" value="1"/>
</dbReference>
<dbReference type="PATRIC" id="fig|132476.4.peg.2865"/>
<protein>
    <submittedName>
        <fullName evidence="2">Tyrosine protein phosphatase</fullName>
    </submittedName>
</protein>
<comment type="caution">
    <text evidence="2">The sequence shown here is derived from an EMBL/GenBank/DDBJ whole genome shotgun (WGS) entry which is preliminary data.</text>
</comment>
<sequence>MHMRTLSNNDLGPLRDALTQAGLPVDDLAYPGRQFFSFSHQDVVVAFGGIEGEGADRLLRSLVVLEGQRGKGTGAAVLAAIEAFAKREGVEQLHLLTDSAAAFFTGQGYQARDRSLAPASIGATAQFKTLCPASATYLSKRLV</sequence>
<evidence type="ECO:0000259" key="1">
    <source>
        <dbReference type="PROSITE" id="PS51186"/>
    </source>
</evidence>
<dbReference type="SUPFAM" id="SSF55729">
    <property type="entry name" value="Acyl-CoA N-acyltransferases (Nat)"/>
    <property type="match status" value="1"/>
</dbReference>
<dbReference type="OrthoDB" id="5197788at2"/>
<dbReference type="GO" id="GO:0016747">
    <property type="term" value="F:acyltransferase activity, transferring groups other than amino-acyl groups"/>
    <property type="evidence" value="ECO:0007669"/>
    <property type="project" value="InterPro"/>
</dbReference>
<dbReference type="CDD" id="cd04301">
    <property type="entry name" value="NAT_SF"/>
    <property type="match status" value="1"/>
</dbReference>
<evidence type="ECO:0000313" key="2">
    <source>
        <dbReference type="EMBL" id="KKA05866.1"/>
    </source>
</evidence>
<dbReference type="InterPro" id="IPR000182">
    <property type="entry name" value="GNAT_dom"/>
</dbReference>
<dbReference type="EMBL" id="JZXC01000023">
    <property type="protein sequence ID" value="KKA05866.1"/>
    <property type="molecule type" value="Genomic_DNA"/>
</dbReference>
<organism evidence="2 3">
    <name type="scientific">Pseudomonas kilonensis</name>
    <dbReference type="NCBI Taxonomy" id="132476"/>
    <lineage>
        <taxon>Bacteria</taxon>
        <taxon>Pseudomonadati</taxon>
        <taxon>Pseudomonadota</taxon>
        <taxon>Gammaproteobacteria</taxon>
        <taxon>Pseudomonadales</taxon>
        <taxon>Pseudomonadaceae</taxon>
        <taxon>Pseudomonas</taxon>
    </lineage>
</organism>
<dbReference type="AlphaFoldDB" id="A0A0F4XJA5"/>
<dbReference type="InterPro" id="IPR016181">
    <property type="entry name" value="Acyl_CoA_acyltransferase"/>
</dbReference>
<evidence type="ECO:0000313" key="3">
    <source>
        <dbReference type="Proteomes" id="UP000033662"/>
    </source>
</evidence>
<accession>A0A0F4XJA5</accession>
<name>A0A0F4XJA5_9PSED</name>
<proteinExistence type="predicted"/>
<dbReference type="Proteomes" id="UP000033662">
    <property type="component" value="Unassembled WGS sequence"/>
</dbReference>